<dbReference type="HOGENOM" id="CLU_010086_1_0_1"/>
<reference evidence="1" key="2">
    <citation type="submission" date="2015-06" db="UniProtKB">
        <authorList>
            <consortium name="EnsemblMetazoa"/>
        </authorList>
    </citation>
    <scope>IDENTIFICATION</scope>
</reference>
<dbReference type="EnsemblMetazoa" id="tetur11g06250.1">
    <property type="protein sequence ID" value="tetur11g06250.1"/>
    <property type="gene ID" value="tetur11g06250"/>
</dbReference>
<accession>T1KI00</accession>
<reference evidence="2" key="1">
    <citation type="submission" date="2011-08" db="EMBL/GenBank/DDBJ databases">
        <authorList>
            <person name="Rombauts S."/>
        </authorList>
    </citation>
    <scope>NUCLEOTIDE SEQUENCE</scope>
    <source>
        <strain evidence="2">London</strain>
    </source>
</reference>
<dbReference type="EMBL" id="CAEY01000080">
    <property type="status" value="NOT_ANNOTATED_CDS"/>
    <property type="molecule type" value="Genomic_DNA"/>
</dbReference>
<dbReference type="InterPro" id="IPR019412">
    <property type="entry name" value="IML2/TPR_39"/>
</dbReference>
<keyword evidence="2" id="KW-1185">Reference proteome</keyword>
<sequence length="263" mass="30283">MDAILRECRAHVDLFMNYQFDEAMKACESKRDQSFVFECGTAALTAIRALFSMEEPILDEAFTKIERAIAVIDRSRRKTSLVSKIWGSVNAASYTEEECHAEMMYAELNVGWILLAVLRAKSFSTLLKVVMRLRETIYIYRKCRKILEDRESWLTPYTKKNFEAGLRIGTGFFNLAISYIPARVLKLIELFGFSGTREEAFVHLKQVSIGDWGFRSPIAAMLLLAHECTVEFTFGLGEPEMSFMEEILATWDIYSKVFFLLYS</sequence>
<organism evidence="1 2">
    <name type="scientific">Tetranychus urticae</name>
    <name type="common">Two-spotted spider mite</name>
    <dbReference type="NCBI Taxonomy" id="32264"/>
    <lineage>
        <taxon>Eukaryota</taxon>
        <taxon>Metazoa</taxon>
        <taxon>Ecdysozoa</taxon>
        <taxon>Arthropoda</taxon>
        <taxon>Chelicerata</taxon>
        <taxon>Arachnida</taxon>
        <taxon>Acari</taxon>
        <taxon>Acariformes</taxon>
        <taxon>Trombidiformes</taxon>
        <taxon>Prostigmata</taxon>
        <taxon>Eleutherengona</taxon>
        <taxon>Raphignathae</taxon>
        <taxon>Tetranychoidea</taxon>
        <taxon>Tetranychidae</taxon>
        <taxon>Tetranychus</taxon>
    </lineage>
</organism>
<dbReference type="PANTHER" id="PTHR31859">
    <property type="entry name" value="TETRATRICOPEPTIDE REPEAT PROTEIN 39 FAMILY MEMBER"/>
    <property type="match status" value="1"/>
</dbReference>
<dbReference type="PANTHER" id="PTHR31859:SF9">
    <property type="entry name" value="TETRATRICOPEPTIDE REPEAT PROTEIN 39B"/>
    <property type="match status" value="1"/>
</dbReference>
<dbReference type="AlphaFoldDB" id="T1KI00"/>
<protein>
    <submittedName>
        <fullName evidence="1">Uncharacterized protein</fullName>
    </submittedName>
</protein>
<dbReference type="Proteomes" id="UP000015104">
    <property type="component" value="Unassembled WGS sequence"/>
</dbReference>
<dbReference type="eggNOG" id="KOG3783">
    <property type="taxonomic scope" value="Eukaryota"/>
</dbReference>
<name>T1KI00_TETUR</name>
<evidence type="ECO:0000313" key="2">
    <source>
        <dbReference type="Proteomes" id="UP000015104"/>
    </source>
</evidence>
<evidence type="ECO:0000313" key="1">
    <source>
        <dbReference type="EnsemblMetazoa" id="tetur11g06250.1"/>
    </source>
</evidence>
<dbReference type="Pfam" id="PF10300">
    <property type="entry name" value="Iml2-TPR_39"/>
    <property type="match status" value="1"/>
</dbReference>
<proteinExistence type="predicted"/>